<dbReference type="Proteomes" id="UP000784294">
    <property type="component" value="Unassembled WGS sequence"/>
</dbReference>
<evidence type="ECO:0000313" key="2">
    <source>
        <dbReference type="EMBL" id="VEL36127.1"/>
    </source>
</evidence>
<organism evidence="2 3">
    <name type="scientific">Protopolystoma xenopodis</name>
    <dbReference type="NCBI Taxonomy" id="117903"/>
    <lineage>
        <taxon>Eukaryota</taxon>
        <taxon>Metazoa</taxon>
        <taxon>Spiralia</taxon>
        <taxon>Lophotrochozoa</taxon>
        <taxon>Platyhelminthes</taxon>
        <taxon>Monogenea</taxon>
        <taxon>Polyopisthocotylea</taxon>
        <taxon>Polystomatidea</taxon>
        <taxon>Polystomatidae</taxon>
        <taxon>Protopolystoma</taxon>
    </lineage>
</organism>
<evidence type="ECO:0000256" key="1">
    <source>
        <dbReference type="SAM" id="MobiDB-lite"/>
    </source>
</evidence>
<sequence>MRWPKWQNCSRGVKPRIGQIEEPLSTCLASIVFGDYGQLSAFRGFASLRPKKRPTVGQIGNSLYRRTGTSSFRPCPFLSFSEGSANESEASPAVYSREIHKNRSDCPEWANRTDRPIRLDGTGNKQREAEPNRLGSWRHTADSRDSN</sequence>
<protein>
    <submittedName>
        <fullName evidence="2">Uncharacterized protein</fullName>
    </submittedName>
</protein>
<name>A0A448XGF8_9PLAT</name>
<dbReference type="EMBL" id="CAAALY010251482">
    <property type="protein sequence ID" value="VEL36127.1"/>
    <property type="molecule type" value="Genomic_DNA"/>
</dbReference>
<feature type="region of interest" description="Disordered" evidence="1">
    <location>
        <begin position="105"/>
        <end position="147"/>
    </location>
</feature>
<dbReference type="AlphaFoldDB" id="A0A448XGF8"/>
<accession>A0A448XGF8</accession>
<keyword evidence="3" id="KW-1185">Reference proteome</keyword>
<gene>
    <name evidence="2" type="ORF">PXEA_LOCUS29567</name>
</gene>
<proteinExistence type="predicted"/>
<evidence type="ECO:0000313" key="3">
    <source>
        <dbReference type="Proteomes" id="UP000784294"/>
    </source>
</evidence>
<comment type="caution">
    <text evidence="2">The sequence shown here is derived from an EMBL/GenBank/DDBJ whole genome shotgun (WGS) entry which is preliminary data.</text>
</comment>
<reference evidence="2" key="1">
    <citation type="submission" date="2018-11" db="EMBL/GenBank/DDBJ databases">
        <authorList>
            <consortium name="Pathogen Informatics"/>
        </authorList>
    </citation>
    <scope>NUCLEOTIDE SEQUENCE</scope>
</reference>
<feature type="compositionally biased region" description="Basic and acidic residues" evidence="1">
    <location>
        <begin position="105"/>
        <end position="118"/>
    </location>
</feature>